<dbReference type="GO" id="GO:0005507">
    <property type="term" value="F:copper ion binding"/>
    <property type="evidence" value="ECO:0007669"/>
    <property type="project" value="InterPro"/>
</dbReference>
<proteinExistence type="predicted"/>
<dbReference type="InterPro" id="IPR002355">
    <property type="entry name" value="Cu_oxidase_Cu_BS"/>
</dbReference>
<dbReference type="InterPro" id="IPR011706">
    <property type="entry name" value="Cu-oxidase_C"/>
</dbReference>
<reference evidence="9 10" key="2">
    <citation type="submission" date="2019-01" db="EMBL/GenBank/DDBJ databases">
        <title>Hymenobacter humicola sp. nov., isolated from soils in Antarctica.</title>
        <authorList>
            <person name="Sedlacek I."/>
            <person name="Holochova P."/>
            <person name="Kralova S."/>
            <person name="Pantucek R."/>
            <person name="Stankova E."/>
            <person name="Vrbovska V."/>
            <person name="Kristofova L."/>
            <person name="Svec P."/>
            <person name="Busse H.-J."/>
        </authorList>
    </citation>
    <scope>NUCLEOTIDE SEQUENCE [LARGE SCALE GENOMIC DNA]</scope>
    <source>
        <strain evidence="9 10">CCM 8852</strain>
    </source>
</reference>
<dbReference type="EMBL" id="QYCN01000036">
    <property type="protein sequence ID" value="RIY06754.1"/>
    <property type="molecule type" value="Genomic_DNA"/>
</dbReference>
<dbReference type="Pfam" id="PF07731">
    <property type="entry name" value="Cu-oxidase_2"/>
    <property type="match status" value="1"/>
</dbReference>
<evidence type="ECO:0000256" key="2">
    <source>
        <dbReference type="ARBA" id="ARBA00023002"/>
    </source>
</evidence>
<keyword evidence="3" id="KW-0186">Copper</keyword>
<gene>
    <name evidence="9" type="ORF">D0T11_18060</name>
</gene>
<feature type="signal peptide" evidence="5">
    <location>
        <begin position="1"/>
        <end position="25"/>
    </location>
</feature>
<evidence type="ECO:0000256" key="5">
    <source>
        <dbReference type="SAM" id="SignalP"/>
    </source>
</evidence>
<feature type="domain" description="Plastocyanin-like" evidence="7">
    <location>
        <begin position="512"/>
        <end position="624"/>
    </location>
</feature>
<dbReference type="RefSeq" id="WP_119657210.1">
    <property type="nucleotide sequence ID" value="NZ_JBHUOI010000005.1"/>
</dbReference>
<dbReference type="SUPFAM" id="SSF49503">
    <property type="entry name" value="Cupredoxins"/>
    <property type="match status" value="3"/>
</dbReference>
<dbReference type="InterPro" id="IPR034279">
    <property type="entry name" value="CuRO_3_CopA"/>
</dbReference>
<feature type="chain" id="PRO_5019121719" evidence="5">
    <location>
        <begin position="26"/>
        <end position="838"/>
    </location>
</feature>
<accession>A0A418QNL4</accession>
<evidence type="ECO:0000256" key="4">
    <source>
        <dbReference type="SAM" id="MobiDB-lite"/>
    </source>
</evidence>
<organism evidence="9 10">
    <name type="scientific">Hymenobacter rubripertinctus</name>
    <dbReference type="NCBI Taxonomy" id="2029981"/>
    <lineage>
        <taxon>Bacteria</taxon>
        <taxon>Pseudomonadati</taxon>
        <taxon>Bacteroidota</taxon>
        <taxon>Cytophagia</taxon>
        <taxon>Cytophagales</taxon>
        <taxon>Hymenobacteraceae</taxon>
        <taxon>Hymenobacter</taxon>
    </lineage>
</organism>
<dbReference type="InterPro" id="IPR001117">
    <property type="entry name" value="Cu-oxidase_2nd"/>
</dbReference>
<dbReference type="GO" id="GO:0016491">
    <property type="term" value="F:oxidoreductase activity"/>
    <property type="evidence" value="ECO:0007669"/>
    <property type="project" value="UniProtKB-KW"/>
</dbReference>
<keyword evidence="5" id="KW-0732">Signal</keyword>
<dbReference type="Proteomes" id="UP000284250">
    <property type="component" value="Unassembled WGS sequence"/>
</dbReference>
<protein>
    <submittedName>
        <fullName evidence="9">Copper oxidase</fullName>
    </submittedName>
</protein>
<dbReference type="InterPro" id="IPR008972">
    <property type="entry name" value="Cupredoxin"/>
</dbReference>
<evidence type="ECO:0000313" key="9">
    <source>
        <dbReference type="EMBL" id="RIY06754.1"/>
    </source>
</evidence>
<keyword evidence="2" id="KW-0560">Oxidoreductase</keyword>
<evidence type="ECO:0000259" key="6">
    <source>
        <dbReference type="Pfam" id="PF00394"/>
    </source>
</evidence>
<dbReference type="PROSITE" id="PS00080">
    <property type="entry name" value="MULTICOPPER_OXIDASE2"/>
    <property type="match status" value="1"/>
</dbReference>
<evidence type="ECO:0000259" key="8">
    <source>
        <dbReference type="Pfam" id="PF07732"/>
    </source>
</evidence>
<evidence type="ECO:0000256" key="1">
    <source>
        <dbReference type="ARBA" id="ARBA00022723"/>
    </source>
</evidence>
<evidence type="ECO:0000313" key="10">
    <source>
        <dbReference type="Proteomes" id="UP000284250"/>
    </source>
</evidence>
<evidence type="ECO:0000259" key="7">
    <source>
        <dbReference type="Pfam" id="PF07731"/>
    </source>
</evidence>
<dbReference type="InterPro" id="IPR045087">
    <property type="entry name" value="Cu-oxidase_fam"/>
</dbReference>
<dbReference type="PANTHER" id="PTHR11709:SF394">
    <property type="entry name" value="FI03373P-RELATED"/>
    <property type="match status" value="1"/>
</dbReference>
<comment type="caution">
    <text evidence="9">The sequence shown here is derived from an EMBL/GenBank/DDBJ whole genome shotgun (WGS) entry which is preliminary data.</text>
</comment>
<keyword evidence="10" id="KW-1185">Reference proteome</keyword>
<feature type="region of interest" description="Disordered" evidence="4">
    <location>
        <begin position="414"/>
        <end position="433"/>
    </location>
</feature>
<dbReference type="AlphaFoldDB" id="A0A418QNL4"/>
<sequence length="838" mass="93822">MRTSIFSKLLAVLGIWLLTGLPARAQTDTTVYTLTLRQQTVTKAGKTVMGMTVNGGIPGPTIRFKEGGYAVIYVKNEMDVETSVHWHGLLVPNFYDGVPYLNTPPIEPGQTQKYEFPIRQAGTYWYHSHTMLQEQSGVYGSIVIEPKQERLTYDKDLVLVLSDWTNQKPKNVLRFLKRGTEWYNIRKGTATPLNRVVARGAFGAQLNFWKQRMEGFDIADIYYDAFLVNGQPVQQYPEFRPGERVRLRIINGSASTQFWMTFGGEAPLLVAADGQDVVPVAHNKTFIAVAETYDFLVTVPANGQLELRAMAQDGSGTTSAYLGNGPVLAAAVLPRPDKIGLMQQMAQMKMRMGAPALKFRPNHVDAQQMKENWGMKMDMQGKEGKMDGMKMGGHKMGADKPMADMDKSGGSKMAGMPMNDQPAPPKPKHDMAGMHMKGKKKEQMAGMNMPADTAHAGHDMPMGGMKTGADKPMAGMDMGSDKKAGMGGMDMFAEYNYDYLRAPQKTAYATTAPVREILLNLTGNMQRYIWSMNGVPLSSADKIPIRSNQITRITYNNLTMMHHPMHLHGHFFRVVNENGEYSPLKHTVNVPPMQQVTIEVLGTEPGDWFLHCHILYHMMGGMARIASYDTPRDPRLKGSPLGNLLHETNQYYTWGRLDVASHQSSLNLTSSNLRNQFNLSVEYGWNRNLETEATYERYLYDYLRVFGGVNVESTRRRAAPAPNESGPGKMMTESSATAVAGLRFLSPYLFNIDARLDNKLRPRLSLGREIMIFPRLAAFGYYEFQADFGWVNKLENNRSFTKEVVWSTGLDYMLSRNLSLMGSYDNRFGGGGGLSVRF</sequence>
<dbReference type="InterPro" id="IPR011707">
    <property type="entry name" value="Cu-oxidase-like_N"/>
</dbReference>
<dbReference type="Gene3D" id="2.60.40.420">
    <property type="entry name" value="Cupredoxins - blue copper proteins"/>
    <property type="match status" value="3"/>
</dbReference>
<reference evidence="9 10" key="1">
    <citation type="submission" date="2018-09" db="EMBL/GenBank/DDBJ databases">
        <authorList>
            <person name="Zeman M."/>
            <person name="Pardy F."/>
        </authorList>
    </citation>
    <scope>NUCLEOTIDE SEQUENCE [LARGE SCALE GENOMIC DNA]</scope>
    <source>
        <strain evidence="9 10">CCM 8852</strain>
    </source>
</reference>
<evidence type="ECO:0000256" key="3">
    <source>
        <dbReference type="ARBA" id="ARBA00023008"/>
    </source>
</evidence>
<feature type="domain" description="Plastocyanin-like" evidence="8">
    <location>
        <begin position="37"/>
        <end position="148"/>
    </location>
</feature>
<dbReference type="Pfam" id="PF07732">
    <property type="entry name" value="Cu-oxidase_3"/>
    <property type="match status" value="1"/>
</dbReference>
<feature type="domain" description="Plastocyanin-like" evidence="6">
    <location>
        <begin position="156"/>
        <end position="309"/>
    </location>
</feature>
<dbReference type="CDD" id="cd13896">
    <property type="entry name" value="CuRO_3_CopA"/>
    <property type="match status" value="1"/>
</dbReference>
<dbReference type="PANTHER" id="PTHR11709">
    <property type="entry name" value="MULTI-COPPER OXIDASE"/>
    <property type="match status" value="1"/>
</dbReference>
<dbReference type="OrthoDB" id="9757546at2"/>
<name>A0A418QNL4_9BACT</name>
<keyword evidence="1" id="KW-0479">Metal-binding</keyword>
<dbReference type="Pfam" id="PF00394">
    <property type="entry name" value="Cu-oxidase"/>
    <property type="match status" value="1"/>
</dbReference>